<dbReference type="GO" id="GO:0032259">
    <property type="term" value="P:methylation"/>
    <property type="evidence" value="ECO:0007669"/>
    <property type="project" value="UniProtKB-KW"/>
</dbReference>
<keyword evidence="2" id="KW-0808">Transferase</keyword>
<accession>A0ABW2RMZ4</accession>
<evidence type="ECO:0000256" key="2">
    <source>
        <dbReference type="ARBA" id="ARBA00022679"/>
    </source>
</evidence>
<gene>
    <name evidence="3" type="ORF">ACFQNG_14550</name>
</gene>
<dbReference type="Pfam" id="PF02636">
    <property type="entry name" value="Methyltransf_28"/>
    <property type="match status" value="1"/>
</dbReference>
<dbReference type="InterPro" id="IPR003788">
    <property type="entry name" value="NDUFAF7"/>
</dbReference>
<dbReference type="PANTHER" id="PTHR12049:SF7">
    <property type="entry name" value="PROTEIN ARGININE METHYLTRANSFERASE NDUFAF7, MITOCHONDRIAL"/>
    <property type="match status" value="1"/>
</dbReference>
<dbReference type="Proteomes" id="UP001596500">
    <property type="component" value="Unassembled WGS sequence"/>
</dbReference>
<dbReference type="GO" id="GO:0008168">
    <property type="term" value="F:methyltransferase activity"/>
    <property type="evidence" value="ECO:0007669"/>
    <property type="project" value="UniProtKB-KW"/>
</dbReference>
<dbReference type="RefSeq" id="WP_379866108.1">
    <property type="nucleotide sequence ID" value="NZ_JBHTBW010000047.1"/>
</dbReference>
<organism evidence="3 4">
    <name type="scientific">Laceyella putida</name>
    <dbReference type="NCBI Taxonomy" id="110101"/>
    <lineage>
        <taxon>Bacteria</taxon>
        <taxon>Bacillati</taxon>
        <taxon>Bacillota</taxon>
        <taxon>Bacilli</taxon>
        <taxon>Bacillales</taxon>
        <taxon>Thermoactinomycetaceae</taxon>
        <taxon>Laceyella</taxon>
    </lineage>
</organism>
<proteinExistence type="predicted"/>
<protein>
    <submittedName>
        <fullName evidence="3">Class I SAM-dependent methyltransferase</fullName>
    </submittedName>
</protein>
<dbReference type="InterPro" id="IPR029063">
    <property type="entry name" value="SAM-dependent_MTases_sf"/>
</dbReference>
<dbReference type="Gene3D" id="3.40.50.12710">
    <property type="match status" value="1"/>
</dbReference>
<dbReference type="InterPro" id="IPR038375">
    <property type="entry name" value="NDUFAF7_sf"/>
</dbReference>
<keyword evidence="1 3" id="KW-0489">Methyltransferase</keyword>
<dbReference type="EMBL" id="JBHTBW010000047">
    <property type="protein sequence ID" value="MFC7442304.1"/>
    <property type="molecule type" value="Genomic_DNA"/>
</dbReference>
<name>A0ABW2RMZ4_9BACL</name>
<dbReference type="SUPFAM" id="SSF53335">
    <property type="entry name" value="S-adenosyl-L-methionine-dependent methyltransferases"/>
    <property type="match status" value="1"/>
</dbReference>
<evidence type="ECO:0000256" key="1">
    <source>
        <dbReference type="ARBA" id="ARBA00022603"/>
    </source>
</evidence>
<keyword evidence="4" id="KW-1185">Reference proteome</keyword>
<evidence type="ECO:0000313" key="4">
    <source>
        <dbReference type="Proteomes" id="UP001596500"/>
    </source>
</evidence>
<reference evidence="4" key="1">
    <citation type="journal article" date="2019" name="Int. J. Syst. Evol. Microbiol.">
        <title>The Global Catalogue of Microorganisms (GCM) 10K type strain sequencing project: providing services to taxonomists for standard genome sequencing and annotation.</title>
        <authorList>
            <consortium name="The Broad Institute Genomics Platform"/>
            <consortium name="The Broad Institute Genome Sequencing Center for Infectious Disease"/>
            <person name="Wu L."/>
            <person name="Ma J."/>
        </authorList>
    </citation>
    <scope>NUCLEOTIDE SEQUENCE [LARGE SCALE GENOMIC DNA]</scope>
    <source>
        <strain evidence="4">CGMCC 1.12942</strain>
    </source>
</reference>
<sequence length="373" mass="42740">MTQPLLNEIIAEIEQSPERAIPFSRYMELALYHPTWGYYQTDRIKLGKEGDFFTNAHVGSIVGQVLGRLFRRMVTLVGREEDWVLVEMGAGDGRLMEQVAREWIAQGGKPDKLNSYLVETSPYHRRLQQERLAPLPISFHWSRSLQEVPRAKYSFLYVNELVDAFPVHRIKKEGGVIWEAHVIKGMHGRLRESWQPLKQASDPAIWERAQLLAEGQMAEVAVAARQWIGEVAAWMERGILLTIDYGGETGELLMRSHGTLRAYREHRLLTDLYQMPGEMDLTAHVDFTSLRHWGESLHMRTLAYLTQADFLLRAGVLDLLPSKPVPDPFSPEAKRRRAITQLIHPQGMGESFRVLLQAKGMPALTRQQLFPNL</sequence>
<dbReference type="PANTHER" id="PTHR12049">
    <property type="entry name" value="PROTEIN ARGININE METHYLTRANSFERASE NDUFAF7, MITOCHONDRIAL"/>
    <property type="match status" value="1"/>
</dbReference>
<comment type="caution">
    <text evidence="3">The sequence shown here is derived from an EMBL/GenBank/DDBJ whole genome shotgun (WGS) entry which is preliminary data.</text>
</comment>
<evidence type="ECO:0000313" key="3">
    <source>
        <dbReference type="EMBL" id="MFC7442304.1"/>
    </source>
</evidence>